<feature type="region of interest" description="Disordered" evidence="1">
    <location>
        <begin position="384"/>
        <end position="432"/>
    </location>
</feature>
<dbReference type="OrthoDB" id="7839010at2759"/>
<dbReference type="EnsemblMetazoa" id="MDOA005085-RA">
    <property type="protein sequence ID" value="MDOA005085-PA"/>
    <property type="gene ID" value="MDOA005085"/>
</dbReference>
<protein>
    <submittedName>
        <fullName evidence="4">Uncharacterized protein LOC101896540</fullName>
    </submittedName>
</protein>
<dbReference type="KEGG" id="mde:101896540"/>
<evidence type="ECO:0000256" key="1">
    <source>
        <dbReference type="SAM" id="MobiDB-lite"/>
    </source>
</evidence>
<reference evidence="4" key="2">
    <citation type="submission" date="2025-04" db="UniProtKB">
        <authorList>
            <consortium name="RefSeq"/>
        </authorList>
    </citation>
    <scope>IDENTIFICATION</scope>
    <source>
        <strain evidence="4">Aabys</strain>
    </source>
</reference>
<feature type="compositionally biased region" description="Basic residues" evidence="1">
    <location>
        <begin position="190"/>
        <end position="200"/>
    </location>
</feature>
<evidence type="ECO:0000313" key="3">
    <source>
        <dbReference type="Proteomes" id="UP001652621"/>
    </source>
</evidence>
<sequence>MELHSYAKRRASKKWTIEQKRKLVEARINYDSWFNSKPSNSVVPWKKVLSVAKLDDFNVFFVRKQWSNMLTRYKQYKQSRLDGIATNKAIHAEMIQRINQEWEFFEAIHAFMTRKTTNLHSYAVTQKIANAGVGSNNNNVEDNEAIATKNADDGHVVDEGGGGRGGGTIDNDGVTTAVALQTLTRSHDLQHHHHHHHHHVLPLTRDIGSTTTSSAPATAAALMKFKNDCSKENIPNNTTILLQVAAAGPAPTVAEGTQLFSSDTNEEFEIIGGDREVSNRDIKDIIKNCARNTDHDFYSKRSASNSLLRKFPIENHQLHYFMDTSEESMGTEYVQHTSSLDSSSLPSVMENIELHTENARTFEIKSENLSQAQVNNIKQENFSMTEMPSTSSERNNSQQIQNPTSTSSAPMPATTMARGEEGGSCNNKMSERDKYYRHKRRFNRRLEKRFDALLNVVGQVVKAEYPSVDVKPLMDTVASLATNVGQILSSESEETDDDNDGEETVSADSDGCGGGDMKTRQTRPPIKGKKK</sequence>
<dbReference type="RefSeq" id="XP_005187573.1">
    <property type="nucleotide sequence ID" value="XM_005187516.3"/>
</dbReference>
<dbReference type="eggNOG" id="ENOG502T82T">
    <property type="taxonomic scope" value="Eukaryota"/>
</dbReference>
<organism evidence="2">
    <name type="scientific">Musca domestica</name>
    <name type="common">House fly</name>
    <dbReference type="NCBI Taxonomy" id="7370"/>
    <lineage>
        <taxon>Eukaryota</taxon>
        <taxon>Metazoa</taxon>
        <taxon>Ecdysozoa</taxon>
        <taxon>Arthropoda</taxon>
        <taxon>Hexapoda</taxon>
        <taxon>Insecta</taxon>
        <taxon>Pterygota</taxon>
        <taxon>Neoptera</taxon>
        <taxon>Endopterygota</taxon>
        <taxon>Diptera</taxon>
        <taxon>Brachycera</taxon>
        <taxon>Muscomorpha</taxon>
        <taxon>Muscoidea</taxon>
        <taxon>Muscidae</taxon>
        <taxon>Musca</taxon>
    </lineage>
</organism>
<dbReference type="Proteomes" id="UP001652621">
    <property type="component" value="Unplaced"/>
</dbReference>
<feature type="compositionally biased region" description="Polar residues" evidence="1">
    <location>
        <begin position="384"/>
        <end position="402"/>
    </location>
</feature>
<keyword evidence="3" id="KW-1185">Reference proteome</keyword>
<accession>A0A1I8MHZ7</accession>
<dbReference type="GeneID" id="101896540"/>
<dbReference type="VEuPathDB" id="VectorBase:MDOA005085"/>
<evidence type="ECO:0000313" key="2">
    <source>
        <dbReference type="EnsemblMetazoa" id="MDOA005085-PA"/>
    </source>
</evidence>
<feature type="region of interest" description="Disordered" evidence="1">
    <location>
        <begin position="488"/>
        <end position="531"/>
    </location>
</feature>
<feature type="compositionally biased region" description="Low complexity" evidence="1">
    <location>
        <begin position="403"/>
        <end position="417"/>
    </location>
</feature>
<dbReference type="AlphaFoldDB" id="A0A1I8MHZ7"/>
<dbReference type="Pfam" id="PF16055">
    <property type="entry name" value="DUF4798"/>
    <property type="match status" value="1"/>
</dbReference>
<dbReference type="VEuPathDB" id="VectorBase:MDOMA2_011790"/>
<reference evidence="2" key="1">
    <citation type="submission" date="2020-05" db="UniProtKB">
        <authorList>
            <consortium name="EnsemblMetazoa"/>
        </authorList>
    </citation>
    <scope>IDENTIFICATION</scope>
    <source>
        <strain evidence="2">Aabys</strain>
    </source>
</reference>
<feature type="compositionally biased region" description="Acidic residues" evidence="1">
    <location>
        <begin position="491"/>
        <end position="505"/>
    </location>
</feature>
<name>A0A1I8MHZ7_MUSDO</name>
<proteinExistence type="predicted"/>
<feature type="region of interest" description="Disordered" evidence="1">
    <location>
        <begin position="187"/>
        <end position="212"/>
    </location>
</feature>
<evidence type="ECO:0000313" key="4">
    <source>
        <dbReference type="RefSeq" id="XP_005187573.1"/>
    </source>
</evidence>
<dbReference type="InterPro" id="IPR032056">
    <property type="entry name" value="DUF4798"/>
</dbReference>
<gene>
    <name evidence="2" type="primary">101896540</name>
    <name evidence="4" type="synonym">LOC101896540</name>
</gene>